<dbReference type="PANTHER" id="PTHR43491">
    <property type="entry name" value="UDP-N-ACETYL-D-MANNOSAMINE DEHYDROGENASE"/>
    <property type="match status" value="1"/>
</dbReference>
<dbReference type="InterPro" id="IPR017476">
    <property type="entry name" value="UDP-Glc/GDP-Man"/>
</dbReference>
<evidence type="ECO:0000256" key="1">
    <source>
        <dbReference type="ARBA" id="ARBA00006601"/>
    </source>
</evidence>
<evidence type="ECO:0000313" key="5">
    <source>
        <dbReference type="EMBL" id="KAJ9134531.1"/>
    </source>
</evidence>
<dbReference type="AlphaFoldDB" id="A0AA38VJ54"/>
<comment type="caution">
    <text evidence="5">The sequence shown here is derived from an EMBL/GenBank/DDBJ whole genome shotgun (WGS) entry which is preliminary data.</text>
</comment>
<evidence type="ECO:0000256" key="2">
    <source>
        <dbReference type="SAM" id="MobiDB-lite"/>
    </source>
</evidence>
<dbReference type="PIRSF" id="PIRSF500136">
    <property type="entry name" value="UDP_ManNAc_DH"/>
    <property type="match status" value="1"/>
</dbReference>
<dbReference type="GO" id="GO:0016616">
    <property type="term" value="F:oxidoreductase activity, acting on the CH-OH group of donors, NAD or NADP as acceptor"/>
    <property type="evidence" value="ECO:0007669"/>
    <property type="project" value="InterPro"/>
</dbReference>
<dbReference type="NCBIfam" id="TIGR03026">
    <property type="entry name" value="NDP-sugDHase"/>
    <property type="match status" value="1"/>
</dbReference>
<proteinExistence type="inferred from homology"/>
<feature type="domain" description="UDP-glucose/GDP-mannose dehydrogenase dimerisation" evidence="3">
    <location>
        <begin position="386"/>
        <end position="455"/>
    </location>
</feature>
<dbReference type="PANTHER" id="PTHR43491:SF2">
    <property type="entry name" value="UDP-N-ACETYL-D-MANNOSAMINE DEHYDROGENASE"/>
    <property type="match status" value="1"/>
</dbReference>
<dbReference type="PIRSF" id="PIRSF000124">
    <property type="entry name" value="UDPglc_GDPman_dh"/>
    <property type="match status" value="1"/>
</dbReference>
<protein>
    <submittedName>
        <fullName evidence="5">Polysaccharide biosynthesis protein vipA/tviB</fullName>
    </submittedName>
</protein>
<dbReference type="InterPro" id="IPR014026">
    <property type="entry name" value="UDP-Glc/GDP-Man_DH_dimer"/>
</dbReference>
<dbReference type="Pfam" id="PF00984">
    <property type="entry name" value="UDPG_MGDP_dh"/>
    <property type="match status" value="1"/>
</dbReference>
<dbReference type="SUPFAM" id="SSF48179">
    <property type="entry name" value="6-phosphogluconate dehydrogenase C-terminal domain-like"/>
    <property type="match status" value="1"/>
</dbReference>
<feature type="domain" description="UDP-glucose/GDP-mannose dehydrogenase N-terminal" evidence="4">
    <location>
        <begin position="213"/>
        <end position="365"/>
    </location>
</feature>
<feature type="region of interest" description="Disordered" evidence="2">
    <location>
        <begin position="99"/>
        <end position="120"/>
    </location>
</feature>
<name>A0AA38VJ54_9PEZI</name>
<dbReference type="InterPro" id="IPR008927">
    <property type="entry name" value="6-PGluconate_DH-like_C_sf"/>
</dbReference>
<evidence type="ECO:0000259" key="3">
    <source>
        <dbReference type="Pfam" id="PF00984"/>
    </source>
</evidence>
<organism evidence="5 6">
    <name type="scientific">Coniochaeta hoffmannii</name>
    <dbReference type="NCBI Taxonomy" id="91930"/>
    <lineage>
        <taxon>Eukaryota</taxon>
        <taxon>Fungi</taxon>
        <taxon>Dikarya</taxon>
        <taxon>Ascomycota</taxon>
        <taxon>Pezizomycotina</taxon>
        <taxon>Sordariomycetes</taxon>
        <taxon>Sordariomycetidae</taxon>
        <taxon>Coniochaetales</taxon>
        <taxon>Coniochaetaceae</taxon>
        <taxon>Coniochaeta</taxon>
    </lineage>
</organism>
<gene>
    <name evidence="5" type="ORF">NKR19_g8638</name>
</gene>
<dbReference type="GO" id="GO:0051287">
    <property type="term" value="F:NAD binding"/>
    <property type="evidence" value="ECO:0007669"/>
    <property type="project" value="InterPro"/>
</dbReference>
<evidence type="ECO:0000313" key="6">
    <source>
        <dbReference type="Proteomes" id="UP001174691"/>
    </source>
</evidence>
<dbReference type="SUPFAM" id="SSF51735">
    <property type="entry name" value="NAD(P)-binding Rossmann-fold domains"/>
    <property type="match status" value="1"/>
</dbReference>
<dbReference type="Pfam" id="PF03721">
    <property type="entry name" value="UDPG_MGDP_dh_N"/>
    <property type="match status" value="1"/>
</dbReference>
<accession>A0AA38VJ54</accession>
<keyword evidence="6" id="KW-1185">Reference proteome</keyword>
<dbReference type="GO" id="GO:0000271">
    <property type="term" value="P:polysaccharide biosynthetic process"/>
    <property type="evidence" value="ECO:0007669"/>
    <property type="project" value="InterPro"/>
</dbReference>
<reference evidence="5" key="1">
    <citation type="submission" date="2022-07" db="EMBL/GenBank/DDBJ databases">
        <title>Fungi with potential for degradation of polypropylene.</title>
        <authorList>
            <person name="Gostincar C."/>
        </authorList>
    </citation>
    <scope>NUCLEOTIDE SEQUENCE</scope>
    <source>
        <strain evidence="5">EXF-13287</strain>
    </source>
</reference>
<dbReference type="InterPro" id="IPR036291">
    <property type="entry name" value="NAD(P)-bd_dom_sf"/>
</dbReference>
<evidence type="ECO:0000259" key="4">
    <source>
        <dbReference type="Pfam" id="PF03721"/>
    </source>
</evidence>
<dbReference type="InterPro" id="IPR001732">
    <property type="entry name" value="UDP-Glc/GDP-Man_DH_N"/>
</dbReference>
<dbReference type="InterPro" id="IPR028359">
    <property type="entry name" value="UDP_ManNAc/GlcNAc_DH"/>
</dbReference>
<dbReference type="Gene3D" id="3.40.50.720">
    <property type="entry name" value="NAD(P)-binding Rossmann-like Domain"/>
    <property type="match status" value="2"/>
</dbReference>
<dbReference type="GO" id="GO:0016628">
    <property type="term" value="F:oxidoreductase activity, acting on the CH-CH group of donors, NAD or NADP as acceptor"/>
    <property type="evidence" value="ECO:0007669"/>
    <property type="project" value="InterPro"/>
</dbReference>
<dbReference type="EMBL" id="JANBVN010000181">
    <property type="protein sequence ID" value="KAJ9134531.1"/>
    <property type="molecule type" value="Genomic_DNA"/>
</dbReference>
<comment type="similarity">
    <text evidence="1">Belongs to the UDP-glucose/GDP-mannose dehydrogenase family.</text>
</comment>
<sequence length="602" mass="66540">MAPSAVCDMIPSGMEGVTLDSQEAIDNLAEDLKQGVAPTKVGTAKTVKRRTTFSISPEHMQEAQRSFRETIAVVTEKKSFFGDLQADSQIRRDSAIDLDDSDDDVITPPPIRPDTDYTPHEINAKDYMDKVLRGKIKFPPVREKRMPLAEEVKRRVVEKAARMPADGVLMVKSDMDHVANLALPDEIKTISERDDEHNGIPRIQITKDEDVVICIIGVGYVGKELLEGFGRVFTSIGFDVSQPRLDFIAPDFKSFEKVTLTSDVTQLARGTHYLIAVPTNLHKDHSVNATHLLSAISMVATYARPGATVVIESSVSVGMTRAFLAKYAGTLKCGMSPERVDPGRVSPTLTEIPKVISGLDQESLVAIHDVYSKVFNHVVPVSKPEVAEMTKLYENCYRMVNIAYVNEIADACKGHGIDPHEVIDAAATKPFGFQPFRPGLGVGGHCIPVNPYYLFVNNELPVLEFASTRMWSRPAKLAQELYNNTLAAKKAFSNHQSYADRQGEALRVLIVGVGFKPGQNVLSCSPGLAYAQAMKDLGAQDLSFYDPLVPQSDVPWMRRLKQQDFTAENLDSSYDVIAVCMKQTGVDWRQLEAVKNCVVKFY</sequence>
<dbReference type="Proteomes" id="UP001174691">
    <property type="component" value="Unassembled WGS sequence"/>
</dbReference>